<dbReference type="AlphaFoldDB" id="A0AA88RYP5"/>
<protein>
    <submittedName>
        <fullName evidence="2">Uncharacterized protein</fullName>
    </submittedName>
</protein>
<feature type="region of interest" description="Disordered" evidence="1">
    <location>
        <begin position="1"/>
        <end position="36"/>
    </location>
</feature>
<gene>
    <name evidence="2" type="ORF">Q5P01_021685</name>
</gene>
<accession>A0AA88RYP5</accession>
<reference evidence="2" key="1">
    <citation type="submission" date="2023-07" db="EMBL/GenBank/DDBJ databases">
        <title>Chromosome-level Genome Assembly of Striped Snakehead (Channa striata).</title>
        <authorList>
            <person name="Liu H."/>
        </authorList>
    </citation>
    <scope>NUCLEOTIDE SEQUENCE</scope>
    <source>
        <strain evidence="2">Gz</strain>
        <tissue evidence="2">Muscle</tissue>
    </source>
</reference>
<organism evidence="2 3">
    <name type="scientific">Channa striata</name>
    <name type="common">Snakehead murrel</name>
    <name type="synonym">Ophicephalus striatus</name>
    <dbReference type="NCBI Taxonomy" id="64152"/>
    <lineage>
        <taxon>Eukaryota</taxon>
        <taxon>Metazoa</taxon>
        <taxon>Chordata</taxon>
        <taxon>Craniata</taxon>
        <taxon>Vertebrata</taxon>
        <taxon>Euteleostomi</taxon>
        <taxon>Actinopterygii</taxon>
        <taxon>Neopterygii</taxon>
        <taxon>Teleostei</taxon>
        <taxon>Neoteleostei</taxon>
        <taxon>Acanthomorphata</taxon>
        <taxon>Anabantaria</taxon>
        <taxon>Anabantiformes</taxon>
        <taxon>Channoidei</taxon>
        <taxon>Channidae</taxon>
        <taxon>Channa</taxon>
    </lineage>
</organism>
<feature type="compositionally biased region" description="Basic and acidic residues" evidence="1">
    <location>
        <begin position="1"/>
        <end position="14"/>
    </location>
</feature>
<comment type="caution">
    <text evidence="2">The sequence shown here is derived from an EMBL/GenBank/DDBJ whole genome shotgun (WGS) entry which is preliminary data.</text>
</comment>
<dbReference type="EMBL" id="JAUPFM010000017">
    <property type="protein sequence ID" value="KAK2824510.1"/>
    <property type="molecule type" value="Genomic_DNA"/>
</dbReference>
<name>A0AA88RYP5_CHASR</name>
<dbReference type="Proteomes" id="UP001187415">
    <property type="component" value="Unassembled WGS sequence"/>
</dbReference>
<keyword evidence="3" id="KW-1185">Reference proteome</keyword>
<sequence length="68" mass="7754">MYGGEREREGDRMRERKKKRLARKGSTPLSGKHRRDSCGCCSILDSSQQYAGRDFGANNGVRSTDRHH</sequence>
<evidence type="ECO:0000256" key="1">
    <source>
        <dbReference type="SAM" id="MobiDB-lite"/>
    </source>
</evidence>
<proteinExistence type="predicted"/>
<evidence type="ECO:0000313" key="3">
    <source>
        <dbReference type="Proteomes" id="UP001187415"/>
    </source>
</evidence>
<evidence type="ECO:0000313" key="2">
    <source>
        <dbReference type="EMBL" id="KAK2824510.1"/>
    </source>
</evidence>